<dbReference type="InterPro" id="IPR007829">
    <property type="entry name" value="TM2"/>
</dbReference>
<evidence type="ECO:0000256" key="1">
    <source>
        <dbReference type="ARBA" id="ARBA00004141"/>
    </source>
</evidence>
<dbReference type="AlphaFoldDB" id="A0A0D6XNY8"/>
<evidence type="ECO:0000313" key="10">
    <source>
        <dbReference type="Proteomes" id="UP000254100"/>
    </source>
</evidence>
<evidence type="ECO:0000256" key="5">
    <source>
        <dbReference type="SAM" id="Phobius"/>
    </source>
</evidence>
<keyword evidence="3 5" id="KW-1133">Transmembrane helix</keyword>
<sequence>MKVNKMTYAFFAIFLGGLGVHKFYIHKKGLGFLHLMFCWTGIPGVIGLFEGIRAALKESDSEGNIEI</sequence>
<gene>
    <name evidence="8" type="ORF">NCTC13832_00245</name>
    <name evidence="7" type="ORF">TP70_09180</name>
</gene>
<reference evidence="7 9" key="1">
    <citation type="submission" date="2015-01" db="EMBL/GenBank/DDBJ databases">
        <authorList>
            <person name="Guo J."/>
        </authorList>
    </citation>
    <scope>NUCLEOTIDE SEQUENCE [LARGE SCALE GENOMIC DNA]</scope>
    <source>
        <strain evidence="7 9">DSM 22147</strain>
    </source>
</reference>
<dbReference type="RefSeq" id="WP_044361166.1">
    <property type="nucleotide sequence ID" value="NZ_JXWY01000085.1"/>
</dbReference>
<evidence type="ECO:0000256" key="3">
    <source>
        <dbReference type="ARBA" id="ARBA00022989"/>
    </source>
</evidence>
<keyword evidence="2 5" id="KW-0812">Transmembrane</keyword>
<evidence type="ECO:0000259" key="6">
    <source>
        <dbReference type="Pfam" id="PF05154"/>
    </source>
</evidence>
<protein>
    <submittedName>
        <fullName evidence="8">Putative DNA binding protein</fullName>
    </submittedName>
</protein>
<keyword evidence="4 5" id="KW-0472">Membrane</keyword>
<feature type="transmembrane region" description="Helical" evidence="5">
    <location>
        <begin position="7"/>
        <end position="25"/>
    </location>
</feature>
<dbReference type="OrthoDB" id="9816361at2"/>
<proteinExistence type="predicted"/>
<dbReference type="GO" id="GO:0016020">
    <property type="term" value="C:membrane"/>
    <property type="evidence" value="ECO:0007669"/>
    <property type="project" value="UniProtKB-SubCell"/>
</dbReference>
<comment type="subcellular location">
    <subcellularLocation>
        <location evidence="1">Membrane</location>
        <topology evidence="1">Multi-pass membrane protein</topology>
    </subcellularLocation>
</comment>
<dbReference type="Pfam" id="PF05154">
    <property type="entry name" value="TM2"/>
    <property type="match status" value="1"/>
</dbReference>
<name>A0A0D6XNY8_9STAP</name>
<evidence type="ECO:0000256" key="2">
    <source>
        <dbReference type="ARBA" id="ARBA00022692"/>
    </source>
</evidence>
<dbReference type="EMBL" id="UHDT01000001">
    <property type="protein sequence ID" value="SUM56591.1"/>
    <property type="molecule type" value="Genomic_DNA"/>
</dbReference>
<feature type="transmembrane region" description="Helical" evidence="5">
    <location>
        <begin position="31"/>
        <end position="49"/>
    </location>
</feature>
<organism evidence="8 10">
    <name type="scientific">Staphylococcus microti</name>
    <dbReference type="NCBI Taxonomy" id="569857"/>
    <lineage>
        <taxon>Bacteria</taxon>
        <taxon>Bacillati</taxon>
        <taxon>Bacillota</taxon>
        <taxon>Bacilli</taxon>
        <taxon>Bacillales</taxon>
        <taxon>Staphylococcaceae</taxon>
        <taxon>Staphylococcus</taxon>
    </lineage>
</organism>
<evidence type="ECO:0000256" key="4">
    <source>
        <dbReference type="ARBA" id="ARBA00023136"/>
    </source>
</evidence>
<dbReference type="EMBL" id="JXWY01000085">
    <property type="protein sequence ID" value="KIX90150.1"/>
    <property type="molecule type" value="Genomic_DNA"/>
</dbReference>
<evidence type="ECO:0000313" key="9">
    <source>
        <dbReference type="Proteomes" id="UP000032366"/>
    </source>
</evidence>
<keyword evidence="9" id="KW-1185">Reference proteome</keyword>
<dbReference type="Proteomes" id="UP000032366">
    <property type="component" value="Unassembled WGS sequence"/>
</dbReference>
<feature type="domain" description="TM2" evidence="6">
    <location>
        <begin position="1"/>
        <end position="52"/>
    </location>
</feature>
<reference evidence="8 10" key="2">
    <citation type="submission" date="2018-06" db="EMBL/GenBank/DDBJ databases">
        <authorList>
            <consortium name="Pathogen Informatics"/>
            <person name="Doyle S."/>
        </authorList>
    </citation>
    <scope>NUCLEOTIDE SEQUENCE [LARGE SCALE GENOMIC DNA]</scope>
    <source>
        <strain evidence="8 10">NCTC13832</strain>
    </source>
</reference>
<evidence type="ECO:0000313" key="8">
    <source>
        <dbReference type="EMBL" id="SUM56591.1"/>
    </source>
</evidence>
<dbReference type="STRING" id="569857.TP70_09180"/>
<accession>A0A0D6XNY8</accession>
<dbReference type="Proteomes" id="UP000254100">
    <property type="component" value="Unassembled WGS sequence"/>
</dbReference>
<evidence type="ECO:0000313" key="7">
    <source>
        <dbReference type="EMBL" id="KIX90150.1"/>
    </source>
</evidence>